<name>A0A7X0XMU1_9LIST</name>
<organism evidence="1 2">
    <name type="scientific">Listeria booriae</name>
    <dbReference type="NCBI Taxonomy" id="1552123"/>
    <lineage>
        <taxon>Bacteria</taxon>
        <taxon>Bacillati</taxon>
        <taxon>Bacillota</taxon>
        <taxon>Bacilli</taxon>
        <taxon>Bacillales</taxon>
        <taxon>Listeriaceae</taxon>
        <taxon>Listeria</taxon>
    </lineage>
</organism>
<dbReference type="AlphaFoldDB" id="A0A7X0XMU1"/>
<evidence type="ECO:0000313" key="2">
    <source>
        <dbReference type="Proteomes" id="UP000541955"/>
    </source>
</evidence>
<accession>A0A7X0XMU1</accession>
<reference evidence="1 2" key="1">
    <citation type="submission" date="2020-03" db="EMBL/GenBank/DDBJ databases">
        <title>Soil Listeria distribution.</title>
        <authorList>
            <person name="Liao J."/>
            <person name="Wiedmann M."/>
        </authorList>
    </citation>
    <scope>NUCLEOTIDE SEQUENCE [LARGE SCALE GENOMIC DNA]</scope>
    <source>
        <strain evidence="1 2">FSL L7-1387</strain>
    </source>
</reference>
<dbReference type="EMBL" id="JAARRW010000010">
    <property type="protein sequence ID" value="MBC1563648.1"/>
    <property type="molecule type" value="Genomic_DNA"/>
</dbReference>
<dbReference type="RefSeq" id="WP_185430528.1">
    <property type="nucleotide sequence ID" value="NZ_JAARRW010000010.1"/>
</dbReference>
<sequence>MAKIRRTVYLNPLVDKYVETIATENAMTGSDTINFMLADYQRLKEKENQLEEIGFLLQKILRAMRNTESNTEIALDLWNTWAMLQPNPINDVISRSQHHKSGLIAHAEKLEEQRVEKERVKQFHKPV</sequence>
<protein>
    <submittedName>
        <fullName evidence="1">Uncharacterized protein</fullName>
    </submittedName>
</protein>
<evidence type="ECO:0000313" key="1">
    <source>
        <dbReference type="EMBL" id="MBC1563648.1"/>
    </source>
</evidence>
<gene>
    <name evidence="1" type="ORF">HB902_16360</name>
</gene>
<dbReference type="Proteomes" id="UP000541955">
    <property type="component" value="Unassembled WGS sequence"/>
</dbReference>
<comment type="caution">
    <text evidence="1">The sequence shown here is derived from an EMBL/GenBank/DDBJ whole genome shotgun (WGS) entry which is preliminary data.</text>
</comment>
<proteinExistence type="predicted"/>